<reference evidence="2 3" key="1">
    <citation type="submission" date="2024-06" db="EMBL/GenBank/DDBJ databases">
        <authorList>
            <person name="Lee S.D."/>
        </authorList>
    </citation>
    <scope>NUCLEOTIDE SEQUENCE [LARGE SCALE GENOMIC DNA]</scope>
    <source>
        <strain evidence="2 3">N1-10</strain>
    </source>
</reference>
<protein>
    <submittedName>
        <fullName evidence="2">Uncharacterized protein</fullName>
    </submittedName>
</protein>
<proteinExistence type="predicted"/>
<feature type="region of interest" description="Disordered" evidence="1">
    <location>
        <begin position="58"/>
        <end position="82"/>
    </location>
</feature>
<dbReference type="Proteomes" id="UP001592581">
    <property type="component" value="Unassembled WGS sequence"/>
</dbReference>
<name>A0ABV6XPG1_9ACTN</name>
<gene>
    <name evidence="2" type="ORF">ABUW04_17995</name>
</gene>
<comment type="caution">
    <text evidence="2">The sequence shown here is derived from an EMBL/GenBank/DDBJ whole genome shotgun (WGS) entry which is preliminary data.</text>
</comment>
<evidence type="ECO:0000256" key="1">
    <source>
        <dbReference type="SAM" id="MobiDB-lite"/>
    </source>
</evidence>
<evidence type="ECO:0000313" key="2">
    <source>
        <dbReference type="EMBL" id="MFC1440149.1"/>
    </source>
</evidence>
<dbReference type="RefSeq" id="WP_380565708.1">
    <property type="nucleotide sequence ID" value="NZ_JBEUKS010000006.1"/>
</dbReference>
<evidence type="ECO:0000313" key="3">
    <source>
        <dbReference type="Proteomes" id="UP001592581"/>
    </source>
</evidence>
<organism evidence="2 3">
    <name type="scientific">Streptacidiphilus jeojiensis</name>
    <dbReference type="NCBI Taxonomy" id="3229225"/>
    <lineage>
        <taxon>Bacteria</taxon>
        <taxon>Bacillati</taxon>
        <taxon>Actinomycetota</taxon>
        <taxon>Actinomycetes</taxon>
        <taxon>Kitasatosporales</taxon>
        <taxon>Streptomycetaceae</taxon>
        <taxon>Streptacidiphilus</taxon>
    </lineage>
</organism>
<accession>A0ABV6XPG1</accession>
<sequence length="82" mass="8697">MLSELDQAIVFGLTTLRDDAAKIAAALVANEMTDREQDHLAKRLVVLADALNERAELTRKRTGGGSVSDISSARGDTGTKAV</sequence>
<keyword evidence="3" id="KW-1185">Reference proteome</keyword>
<dbReference type="EMBL" id="JBEUKS010000006">
    <property type="protein sequence ID" value="MFC1440149.1"/>
    <property type="molecule type" value="Genomic_DNA"/>
</dbReference>